<reference evidence="1 2" key="1">
    <citation type="submission" date="2018-07" db="EMBL/GenBank/DDBJ databases">
        <title>Arthrobacter sp. nov., isolated from raw cow's milk with high bacterial count.</title>
        <authorList>
            <person name="Hahne J."/>
            <person name="Isele D."/>
            <person name="Lipski A."/>
        </authorList>
    </citation>
    <scope>NUCLEOTIDE SEQUENCE [LARGE SCALE GENOMIC DNA]</scope>
    <source>
        <strain evidence="1 2">JZ R-183</strain>
    </source>
</reference>
<dbReference type="RefSeq" id="WP_121484953.1">
    <property type="nucleotide sequence ID" value="NZ_QQXL01000004.1"/>
</dbReference>
<proteinExistence type="predicted"/>
<accession>A0A496PIN0</accession>
<protein>
    <submittedName>
        <fullName evidence="1">Uncharacterized protein</fullName>
    </submittedName>
</protein>
<keyword evidence="2" id="KW-1185">Reference proteome</keyword>
<dbReference type="Proteomes" id="UP000273119">
    <property type="component" value="Unassembled WGS sequence"/>
</dbReference>
<evidence type="ECO:0000313" key="1">
    <source>
        <dbReference type="EMBL" id="RKW70300.1"/>
    </source>
</evidence>
<gene>
    <name evidence="1" type="ORF">DWQ67_07270</name>
</gene>
<dbReference type="AlphaFoldDB" id="A0A496PIN0"/>
<comment type="caution">
    <text evidence="1">The sequence shown here is derived from an EMBL/GenBank/DDBJ whole genome shotgun (WGS) entry which is preliminary data.</text>
</comment>
<name>A0A496PIN0_9MICC</name>
<sequence>MFVLTLTQRDAATAGDRAEELLAVLHGLPTTHAFRRSWGTEVVGATESADAAVQATLAALRQGERGTRRWGVGIGVGRVDLEPDGVLAGPGPSRSRRALERCAKAPLPVAVEAGPAGVGFDGVPPAPDSARAAEGVLRLLGELVAARTSAEWAALDLLVPGVRGQQKAVAESLGITVQAVSQSISRARWAQEWEARPAARMLLDLASFAVD</sequence>
<dbReference type="EMBL" id="QQXL01000004">
    <property type="protein sequence ID" value="RKW70300.1"/>
    <property type="molecule type" value="Genomic_DNA"/>
</dbReference>
<organism evidence="1 2">
    <name type="scientific">Galactobacter caseinivorans</name>
    <dbReference type="NCBI Taxonomy" id="2676123"/>
    <lineage>
        <taxon>Bacteria</taxon>
        <taxon>Bacillati</taxon>
        <taxon>Actinomycetota</taxon>
        <taxon>Actinomycetes</taxon>
        <taxon>Micrococcales</taxon>
        <taxon>Micrococcaceae</taxon>
        <taxon>Galactobacter</taxon>
    </lineage>
</organism>
<evidence type="ECO:0000313" key="2">
    <source>
        <dbReference type="Proteomes" id="UP000273119"/>
    </source>
</evidence>